<keyword evidence="4 6" id="KW-0472">Membrane</keyword>
<evidence type="ECO:0000256" key="2">
    <source>
        <dbReference type="ARBA" id="ARBA00022692"/>
    </source>
</evidence>
<evidence type="ECO:0000313" key="8">
    <source>
        <dbReference type="Proteomes" id="UP000268350"/>
    </source>
</evidence>
<keyword evidence="8" id="KW-1185">Reference proteome</keyword>
<feature type="transmembrane region" description="Helical" evidence="6">
    <location>
        <begin position="401"/>
        <end position="420"/>
    </location>
</feature>
<feature type="transmembrane region" description="Helical" evidence="6">
    <location>
        <begin position="73"/>
        <end position="93"/>
    </location>
</feature>
<feature type="compositionally biased region" description="Polar residues" evidence="5">
    <location>
        <begin position="16"/>
        <end position="27"/>
    </location>
</feature>
<dbReference type="InterPro" id="IPR036259">
    <property type="entry name" value="MFS_trans_sf"/>
</dbReference>
<name>A0A3B0JNZ1_DROGU</name>
<evidence type="ECO:0000313" key="7">
    <source>
        <dbReference type="EMBL" id="SPP83954.1"/>
    </source>
</evidence>
<dbReference type="EMBL" id="OUUW01000008">
    <property type="protein sequence ID" value="SPP83954.1"/>
    <property type="molecule type" value="Genomic_DNA"/>
</dbReference>
<dbReference type="AlphaFoldDB" id="A0A3B0JNZ1"/>
<gene>
    <name evidence="7" type="ORF">DGUA_6G016445</name>
</gene>
<evidence type="ECO:0000256" key="1">
    <source>
        <dbReference type="ARBA" id="ARBA00004141"/>
    </source>
</evidence>
<evidence type="ECO:0000256" key="3">
    <source>
        <dbReference type="ARBA" id="ARBA00022989"/>
    </source>
</evidence>
<feature type="transmembrane region" description="Helical" evidence="6">
    <location>
        <begin position="459"/>
        <end position="483"/>
    </location>
</feature>
<dbReference type="GO" id="GO:0016020">
    <property type="term" value="C:membrane"/>
    <property type="evidence" value="ECO:0007669"/>
    <property type="project" value="UniProtKB-SubCell"/>
</dbReference>
<keyword evidence="3 6" id="KW-1133">Transmembrane helix</keyword>
<sequence length="586" mass="65043">MVNLPAIRAGRPITPSPQLSQRQGSHAHSNEIESESGKRMRAVTPPAPTAAPPVSDVIGDVVGDFGIWQLRTILIIFLCKIPAAWFMACIIFTGPELYPGSEFTCDTSYLEGNYSISDNQCYVMDEGTGSKTECEQFSYASSFDSLIMQFNLVCLRDIFVAWTQYWHLFGVLVGGVLGTKMMLGISPRSTYCVGAVAQIVCGVVTGYARDFTLHCAFRCLSAVCCAIMFTAGQAIFADITAGMHRIGAIILYDTFWSVGVILLPGLSSFFNSWSLIYVGITFPTIMLIVLLYWTPDSPRWLLKHAVDRFSIDNVEQIVREGAAINDRTFKIPPDFRQQLDQLSERLKTQPPSAPWKELWVGKRAKTHMIAAHLALAFFVINFMGMLLNIRSFGRDYLVPNTIAMGFSEIIGCFLALHFTLKHNKWKWQCAGVFNILAGILGCLGWIFTNADQMDADLKVSLWMIIATIPKAAVSCAQSMILACMNELMPTNKKQLFVFSVVTWARVWLLSAPFFNVLKKIDTAMSLTSYCVFSILGGICTSLLLTPRTSVAPVVPPQALEQCDKKEQSPLNAPLWTIESDVNNTRL</sequence>
<feature type="transmembrane region" description="Helical" evidence="6">
    <location>
        <begin position="526"/>
        <end position="544"/>
    </location>
</feature>
<dbReference type="Gene3D" id="1.20.1250.20">
    <property type="entry name" value="MFS general substrate transporter like domains"/>
    <property type="match status" value="1"/>
</dbReference>
<evidence type="ECO:0000256" key="6">
    <source>
        <dbReference type="SAM" id="Phobius"/>
    </source>
</evidence>
<dbReference type="Proteomes" id="UP000268350">
    <property type="component" value="Unassembled WGS sequence"/>
</dbReference>
<dbReference type="Pfam" id="PF07690">
    <property type="entry name" value="MFS_1"/>
    <property type="match status" value="1"/>
</dbReference>
<accession>A0A3B0JNZ1</accession>
<feature type="region of interest" description="Disordered" evidence="5">
    <location>
        <begin position="9"/>
        <end position="49"/>
    </location>
</feature>
<evidence type="ECO:0000256" key="5">
    <source>
        <dbReference type="SAM" id="MobiDB-lite"/>
    </source>
</evidence>
<feature type="transmembrane region" description="Helical" evidence="6">
    <location>
        <begin position="495"/>
        <end position="514"/>
    </location>
</feature>
<dbReference type="InterPro" id="IPR011701">
    <property type="entry name" value="MFS"/>
</dbReference>
<dbReference type="PANTHER" id="PTHR24064">
    <property type="entry name" value="SOLUTE CARRIER FAMILY 22 MEMBER"/>
    <property type="match status" value="1"/>
</dbReference>
<comment type="subcellular location">
    <subcellularLocation>
        <location evidence="1">Membrane</location>
        <topology evidence="1">Multi-pass membrane protein</topology>
    </subcellularLocation>
</comment>
<feature type="transmembrane region" description="Helical" evidence="6">
    <location>
        <begin position="275"/>
        <end position="293"/>
    </location>
</feature>
<dbReference type="CDD" id="cd17317">
    <property type="entry name" value="MFS_SLC22"/>
    <property type="match status" value="1"/>
</dbReference>
<feature type="transmembrane region" description="Helical" evidence="6">
    <location>
        <begin position="369"/>
        <end position="389"/>
    </location>
</feature>
<proteinExistence type="predicted"/>
<dbReference type="OMA" id="MLLACMN"/>
<dbReference type="OrthoDB" id="5296287at2759"/>
<reference evidence="8" key="1">
    <citation type="submission" date="2018-01" db="EMBL/GenBank/DDBJ databases">
        <authorList>
            <person name="Alioto T."/>
            <person name="Alioto T."/>
        </authorList>
    </citation>
    <scope>NUCLEOTIDE SEQUENCE [LARGE SCALE GENOMIC DNA]</scope>
</reference>
<feature type="transmembrane region" description="Helical" evidence="6">
    <location>
        <begin position="190"/>
        <end position="208"/>
    </location>
</feature>
<keyword evidence="2 6" id="KW-0812">Transmembrane</keyword>
<evidence type="ECO:0000256" key="4">
    <source>
        <dbReference type="ARBA" id="ARBA00023136"/>
    </source>
</evidence>
<feature type="transmembrane region" description="Helical" evidence="6">
    <location>
        <begin position="427"/>
        <end position="447"/>
    </location>
</feature>
<feature type="transmembrane region" description="Helical" evidence="6">
    <location>
        <begin position="249"/>
        <end position="269"/>
    </location>
</feature>
<feature type="compositionally biased region" description="Basic and acidic residues" evidence="5">
    <location>
        <begin position="28"/>
        <end position="38"/>
    </location>
</feature>
<organism evidence="7 8">
    <name type="scientific">Drosophila guanche</name>
    <name type="common">Fruit fly</name>
    <dbReference type="NCBI Taxonomy" id="7266"/>
    <lineage>
        <taxon>Eukaryota</taxon>
        <taxon>Metazoa</taxon>
        <taxon>Ecdysozoa</taxon>
        <taxon>Arthropoda</taxon>
        <taxon>Hexapoda</taxon>
        <taxon>Insecta</taxon>
        <taxon>Pterygota</taxon>
        <taxon>Neoptera</taxon>
        <taxon>Endopterygota</taxon>
        <taxon>Diptera</taxon>
        <taxon>Brachycera</taxon>
        <taxon>Muscomorpha</taxon>
        <taxon>Ephydroidea</taxon>
        <taxon>Drosophilidae</taxon>
        <taxon>Drosophila</taxon>
        <taxon>Sophophora</taxon>
    </lineage>
</organism>
<feature type="transmembrane region" description="Helical" evidence="6">
    <location>
        <begin position="165"/>
        <end position="183"/>
    </location>
</feature>
<feature type="transmembrane region" description="Helical" evidence="6">
    <location>
        <begin position="220"/>
        <end position="237"/>
    </location>
</feature>
<dbReference type="SUPFAM" id="SSF103473">
    <property type="entry name" value="MFS general substrate transporter"/>
    <property type="match status" value="1"/>
</dbReference>
<dbReference type="GO" id="GO:0022857">
    <property type="term" value="F:transmembrane transporter activity"/>
    <property type="evidence" value="ECO:0007669"/>
    <property type="project" value="InterPro"/>
</dbReference>
<protein>
    <submittedName>
        <fullName evidence="7">Blast:Organic cation transporter protein</fullName>
    </submittedName>
</protein>